<comment type="caution">
    <text evidence="3">The sequence shown here is derived from an EMBL/GenBank/DDBJ whole genome shotgun (WGS) entry which is preliminary data.</text>
</comment>
<protein>
    <submittedName>
        <fullName evidence="3">Helix-turn-helix domain-containing protein</fullName>
    </submittedName>
</protein>
<dbReference type="Pfam" id="PF17765">
    <property type="entry name" value="MLTR_LBD"/>
    <property type="match status" value="1"/>
</dbReference>
<gene>
    <name evidence="3" type="ORF">FNQ90_08870</name>
</gene>
<evidence type="ECO:0000259" key="2">
    <source>
        <dbReference type="SMART" id="SM00530"/>
    </source>
</evidence>
<dbReference type="RefSeq" id="WP_182605868.1">
    <property type="nucleotide sequence ID" value="NZ_VKHT01000194.1"/>
</dbReference>
<dbReference type="Pfam" id="PF13560">
    <property type="entry name" value="HTH_31"/>
    <property type="match status" value="1"/>
</dbReference>
<evidence type="ECO:0000313" key="4">
    <source>
        <dbReference type="Proteomes" id="UP000538929"/>
    </source>
</evidence>
<dbReference type="GO" id="GO:0003677">
    <property type="term" value="F:DNA binding"/>
    <property type="evidence" value="ECO:0007669"/>
    <property type="project" value="InterPro"/>
</dbReference>
<organism evidence="3 4">
    <name type="scientific">Streptomyces alkaliphilus</name>
    <dbReference type="NCBI Taxonomy" id="1472722"/>
    <lineage>
        <taxon>Bacteria</taxon>
        <taxon>Bacillati</taxon>
        <taxon>Actinomycetota</taxon>
        <taxon>Actinomycetes</taxon>
        <taxon>Kitasatosporales</taxon>
        <taxon>Streptomycetaceae</taxon>
        <taxon>Streptomyces</taxon>
    </lineage>
</organism>
<name>A0A7W3Y166_9ACTN</name>
<dbReference type="Gene3D" id="3.30.450.180">
    <property type="match status" value="1"/>
</dbReference>
<dbReference type="PANTHER" id="PTHR35010">
    <property type="entry name" value="BLL4672 PROTEIN-RELATED"/>
    <property type="match status" value="1"/>
</dbReference>
<keyword evidence="4" id="KW-1185">Reference proteome</keyword>
<sequence>MRSQGLKELGSFLSARRAEITPESVGLPQWGRRRTPGLRREEVAQLAGVGVSWYTWIEQGRALNVSLEIIEAIAKVLRLDDAQRMYVRRLAGHKAELDGPAFPLEASTFQPFVDNWLPNPAYILDHHYKAVAVNSTAYELLGLHGGSGNLLWDFFTHEPTRGRFPRHEEDAADLVARVRTHCARYPNDSGLNDLIQRLRGASEQFEELWNRHEVREDACGIDLFTHPLVGELALKRTCLSFPDRVSLRLVLFLPVPGMDSLPRLEILSRTRASVQGTPETSPTVVPSPAPTPRPLDLAILAN</sequence>
<dbReference type="CDD" id="cd00093">
    <property type="entry name" value="HTH_XRE"/>
    <property type="match status" value="1"/>
</dbReference>
<evidence type="ECO:0000256" key="1">
    <source>
        <dbReference type="SAM" id="MobiDB-lite"/>
    </source>
</evidence>
<feature type="region of interest" description="Disordered" evidence="1">
    <location>
        <begin position="272"/>
        <end position="292"/>
    </location>
</feature>
<evidence type="ECO:0000313" key="3">
    <source>
        <dbReference type="EMBL" id="MBB0244213.1"/>
    </source>
</evidence>
<dbReference type="SMART" id="SM00530">
    <property type="entry name" value="HTH_XRE"/>
    <property type="match status" value="1"/>
</dbReference>
<dbReference type="AlphaFoldDB" id="A0A7W3Y166"/>
<dbReference type="InterPro" id="IPR001387">
    <property type="entry name" value="Cro/C1-type_HTH"/>
</dbReference>
<dbReference type="EMBL" id="VKHT01000194">
    <property type="protein sequence ID" value="MBB0244213.1"/>
    <property type="molecule type" value="Genomic_DNA"/>
</dbReference>
<accession>A0A7W3Y166</accession>
<feature type="domain" description="HTH cro/C1-type" evidence="2">
    <location>
        <begin position="12"/>
        <end position="84"/>
    </location>
</feature>
<reference evidence="4" key="1">
    <citation type="submission" date="2019-10" db="EMBL/GenBank/DDBJ databases">
        <title>Streptomyces sp. nov., a novel actinobacterium isolated from alkaline environment.</title>
        <authorList>
            <person name="Golinska P."/>
        </authorList>
    </citation>
    <scope>NUCLEOTIDE SEQUENCE [LARGE SCALE GENOMIC DNA]</scope>
    <source>
        <strain evidence="4">DSM 42118</strain>
    </source>
</reference>
<dbReference type="SUPFAM" id="SSF47413">
    <property type="entry name" value="lambda repressor-like DNA-binding domains"/>
    <property type="match status" value="1"/>
</dbReference>
<dbReference type="Gene3D" id="1.10.260.40">
    <property type="entry name" value="lambda repressor-like DNA-binding domains"/>
    <property type="match status" value="1"/>
</dbReference>
<dbReference type="InterPro" id="IPR041413">
    <property type="entry name" value="MLTR_LBD"/>
</dbReference>
<proteinExistence type="predicted"/>
<dbReference type="InterPro" id="IPR010982">
    <property type="entry name" value="Lambda_DNA-bd_dom_sf"/>
</dbReference>
<dbReference type="PANTHER" id="PTHR35010:SF3">
    <property type="entry name" value="BLL4873 PROTEIN"/>
    <property type="match status" value="1"/>
</dbReference>
<dbReference type="Proteomes" id="UP000538929">
    <property type="component" value="Unassembled WGS sequence"/>
</dbReference>